<dbReference type="GO" id="GO:0017177">
    <property type="term" value="C:glucosidase II complex"/>
    <property type="evidence" value="ECO:0007669"/>
    <property type="project" value="TreeGrafter"/>
</dbReference>
<organism evidence="4 5">
    <name type="scientific">Stephania cephalantha</name>
    <dbReference type="NCBI Taxonomy" id="152367"/>
    <lineage>
        <taxon>Eukaryota</taxon>
        <taxon>Viridiplantae</taxon>
        <taxon>Streptophyta</taxon>
        <taxon>Embryophyta</taxon>
        <taxon>Tracheophyta</taxon>
        <taxon>Spermatophyta</taxon>
        <taxon>Magnoliopsida</taxon>
        <taxon>Ranunculales</taxon>
        <taxon>Menispermaceae</taxon>
        <taxon>Menispermoideae</taxon>
        <taxon>Cissampelideae</taxon>
        <taxon>Stephania</taxon>
    </lineage>
</organism>
<dbReference type="PANTHER" id="PTHR12630:SF17">
    <property type="entry name" value="EXPRESSED PROTEIN"/>
    <property type="match status" value="1"/>
</dbReference>
<keyword evidence="5" id="KW-1185">Reference proteome</keyword>
<dbReference type="InterPro" id="IPR039794">
    <property type="entry name" value="Gtb1-like"/>
</dbReference>
<keyword evidence="2" id="KW-0732">Signal</keyword>
<evidence type="ECO:0000256" key="1">
    <source>
        <dbReference type="SAM" id="Phobius"/>
    </source>
</evidence>
<feature type="domain" description="Glucosidase II beta subunit N-terminal" evidence="3">
    <location>
        <begin position="49"/>
        <end position="138"/>
    </location>
</feature>
<keyword evidence="1" id="KW-1133">Transmembrane helix</keyword>
<feature type="chain" id="PRO_5043003866" description="Glucosidase II beta subunit N-terminal domain-containing protein" evidence="2">
    <location>
        <begin position="27"/>
        <end position="211"/>
    </location>
</feature>
<dbReference type="Proteomes" id="UP001419268">
    <property type="component" value="Unassembled WGS sequence"/>
</dbReference>
<reference evidence="4 5" key="1">
    <citation type="submission" date="2024-01" db="EMBL/GenBank/DDBJ databases">
        <title>Genome assemblies of Stephania.</title>
        <authorList>
            <person name="Yang L."/>
        </authorList>
    </citation>
    <scope>NUCLEOTIDE SEQUENCE [LARGE SCALE GENOMIC DNA]</scope>
    <source>
        <strain evidence="4">JXDWG</strain>
        <tissue evidence="4">Leaf</tissue>
    </source>
</reference>
<dbReference type="EMBL" id="JBBNAG010000005">
    <property type="protein sequence ID" value="KAK9131957.1"/>
    <property type="molecule type" value="Genomic_DNA"/>
</dbReference>
<dbReference type="GO" id="GO:0006491">
    <property type="term" value="P:N-glycan processing"/>
    <property type="evidence" value="ECO:0007669"/>
    <property type="project" value="TreeGrafter"/>
</dbReference>
<name>A0AAP0JFF0_9MAGN</name>
<feature type="signal peptide" evidence="2">
    <location>
        <begin position="1"/>
        <end position="26"/>
    </location>
</feature>
<comment type="caution">
    <text evidence="4">The sequence shown here is derived from an EMBL/GenBank/DDBJ whole genome shotgun (WGS) entry which is preliminary data.</text>
</comment>
<feature type="transmembrane region" description="Helical" evidence="1">
    <location>
        <begin position="171"/>
        <end position="189"/>
    </location>
</feature>
<proteinExistence type="predicted"/>
<evidence type="ECO:0000313" key="4">
    <source>
        <dbReference type="EMBL" id="KAK9131957.1"/>
    </source>
</evidence>
<evidence type="ECO:0000256" key="2">
    <source>
        <dbReference type="SAM" id="SignalP"/>
    </source>
</evidence>
<dbReference type="InterPro" id="IPR028146">
    <property type="entry name" value="PRKCSH_N"/>
</dbReference>
<evidence type="ECO:0000313" key="5">
    <source>
        <dbReference type="Proteomes" id="UP001419268"/>
    </source>
</evidence>
<dbReference type="PANTHER" id="PTHR12630">
    <property type="entry name" value="N-LINKED OLIGOSACCHARIDE PROCESSING"/>
    <property type="match status" value="1"/>
</dbReference>
<sequence length="211" mass="23432">MVVGWASSIAMVFATLLFACSSLSGALPADRAAGIRPEDAKFYDSEIIACRDGSNSFSRARLNDDFCDCADGTDEPGTSACPQGKFYCGNEGSTPQLLFSSRVNDRLCDCCDGSDEYDGGINCPNTCSKNEDVSKNNKSLNSTSALPFESLPREKKNKGSLEDLVQKLKELKVIVFLEIVLIMMAFRLFHRHIRSRRRWYYVSNPFLMPFS</sequence>
<evidence type="ECO:0000259" key="3">
    <source>
        <dbReference type="Pfam" id="PF12999"/>
    </source>
</evidence>
<gene>
    <name evidence="4" type="ORF">Scep_011485</name>
</gene>
<keyword evidence="1" id="KW-0472">Membrane</keyword>
<dbReference type="AlphaFoldDB" id="A0AAP0JFF0"/>
<keyword evidence="1" id="KW-0812">Transmembrane</keyword>
<protein>
    <recommendedName>
        <fullName evidence="3">Glucosidase II beta subunit N-terminal domain-containing protein</fullName>
    </recommendedName>
</protein>
<dbReference type="Pfam" id="PF12999">
    <property type="entry name" value="PRKCSH-like"/>
    <property type="match status" value="1"/>
</dbReference>
<accession>A0AAP0JFF0</accession>